<dbReference type="RefSeq" id="WP_174903500.1">
    <property type="nucleotide sequence ID" value="NZ_CABVPP010000042.1"/>
</dbReference>
<dbReference type="EMBL" id="CABVPP010000042">
    <property type="protein sequence ID" value="VWB96789.1"/>
    <property type="molecule type" value="Genomic_DNA"/>
</dbReference>
<dbReference type="Proteomes" id="UP000494162">
    <property type="component" value="Unassembled WGS sequence"/>
</dbReference>
<sequence>MTSENISVIELLDRADRFEAFAEGLLERGWVTDDELGLTRVAFRYAPEGDELRPLVAKYGFDEIQDLRLLPMAFRQRDGYFLYLFYDAQRYESFEELRAALRKSGFDVLA</sequence>
<dbReference type="AlphaFoldDB" id="A0A6P2NQ26"/>
<evidence type="ECO:0000313" key="2">
    <source>
        <dbReference type="Proteomes" id="UP000494162"/>
    </source>
</evidence>
<evidence type="ECO:0000313" key="1">
    <source>
        <dbReference type="EMBL" id="VWB96789.1"/>
    </source>
</evidence>
<dbReference type="GeneID" id="93171727"/>
<proteinExistence type="predicted"/>
<reference evidence="1 2" key="1">
    <citation type="submission" date="2019-09" db="EMBL/GenBank/DDBJ databases">
        <authorList>
            <person name="Depoorter E."/>
        </authorList>
    </citation>
    <scope>NUCLEOTIDE SEQUENCE [LARGE SCALE GENOMIC DNA]</scope>
    <source>
        <strain evidence="1">LMG 26883</strain>
    </source>
</reference>
<protein>
    <submittedName>
        <fullName evidence="1">Uncharacterized protein</fullName>
    </submittedName>
</protein>
<gene>
    <name evidence="1" type="ORF">BPS26883_04683</name>
</gene>
<organism evidence="1 2">
    <name type="scientific">Burkholderia pseudomultivorans</name>
    <dbReference type="NCBI Taxonomy" id="1207504"/>
    <lineage>
        <taxon>Bacteria</taxon>
        <taxon>Pseudomonadati</taxon>
        <taxon>Pseudomonadota</taxon>
        <taxon>Betaproteobacteria</taxon>
        <taxon>Burkholderiales</taxon>
        <taxon>Burkholderiaceae</taxon>
        <taxon>Burkholderia</taxon>
        <taxon>Burkholderia cepacia complex</taxon>
    </lineage>
</organism>
<accession>A0A6P2NQ26</accession>
<name>A0A6P2NQ26_9BURK</name>